<dbReference type="SMART" id="SM00904">
    <property type="entry name" value="Flavokinase"/>
    <property type="match status" value="1"/>
</dbReference>
<dbReference type="AlphaFoldDB" id="A0A4R6RCP7"/>
<dbReference type="InterPro" id="IPR004821">
    <property type="entry name" value="Cyt_trans-like"/>
</dbReference>
<comment type="function">
    <text evidence="1">Catalyzes the phosphorylation of riboflavin to FMN followed by the adenylation of FMN to FAD.</text>
</comment>
<evidence type="ECO:0000256" key="14">
    <source>
        <dbReference type="ARBA" id="ARBA00049494"/>
    </source>
</evidence>
<dbReference type="NCBIfam" id="NF004160">
    <property type="entry name" value="PRK05627.1-3"/>
    <property type="match status" value="1"/>
</dbReference>
<keyword evidence="10 15" id="KW-0274">FAD</keyword>
<evidence type="ECO:0000256" key="6">
    <source>
        <dbReference type="ARBA" id="ARBA00022679"/>
    </source>
</evidence>
<reference evidence="17 18" key="1">
    <citation type="submission" date="2019-03" db="EMBL/GenBank/DDBJ databases">
        <title>Genomic Encyclopedia of Type Strains, Phase IV (KMG-IV): sequencing the most valuable type-strain genomes for metagenomic binning, comparative biology and taxonomic classification.</title>
        <authorList>
            <person name="Goeker M."/>
        </authorList>
    </citation>
    <scope>NUCLEOTIDE SEQUENCE [LARGE SCALE GENOMIC DNA]</scope>
    <source>
        <strain evidence="17 18">DSM 102969</strain>
    </source>
</reference>
<evidence type="ECO:0000313" key="17">
    <source>
        <dbReference type="EMBL" id="TDP83456.1"/>
    </source>
</evidence>
<dbReference type="NCBIfam" id="TIGR00125">
    <property type="entry name" value="cyt_tran_rel"/>
    <property type="match status" value="1"/>
</dbReference>
<dbReference type="PIRSF" id="PIRSF004491">
    <property type="entry name" value="FAD_Synth"/>
    <property type="match status" value="1"/>
</dbReference>
<dbReference type="UniPathway" id="UPA00277">
    <property type="reaction ID" value="UER00407"/>
</dbReference>
<keyword evidence="7 15" id="KW-0548">Nucleotidyltransferase</keyword>
<dbReference type="Pfam" id="PF06574">
    <property type="entry name" value="FAD_syn"/>
    <property type="match status" value="1"/>
</dbReference>
<comment type="catalytic activity">
    <reaction evidence="14 15">
        <text>FMN + ATP + H(+) = FAD + diphosphate</text>
        <dbReference type="Rhea" id="RHEA:17237"/>
        <dbReference type="ChEBI" id="CHEBI:15378"/>
        <dbReference type="ChEBI" id="CHEBI:30616"/>
        <dbReference type="ChEBI" id="CHEBI:33019"/>
        <dbReference type="ChEBI" id="CHEBI:57692"/>
        <dbReference type="ChEBI" id="CHEBI:58210"/>
        <dbReference type="EC" id="2.7.7.2"/>
    </reaction>
</comment>
<evidence type="ECO:0000259" key="16">
    <source>
        <dbReference type="SMART" id="SM00904"/>
    </source>
</evidence>
<dbReference type="CDD" id="cd02064">
    <property type="entry name" value="FAD_synthetase_N"/>
    <property type="match status" value="1"/>
</dbReference>
<evidence type="ECO:0000256" key="7">
    <source>
        <dbReference type="ARBA" id="ARBA00022695"/>
    </source>
</evidence>
<keyword evidence="11 15" id="KW-0067">ATP-binding</keyword>
<gene>
    <name evidence="17" type="ORF">EDD54_3418</name>
</gene>
<comment type="pathway">
    <text evidence="3 15">Cofactor biosynthesis; FMN biosynthesis; FMN from riboflavin (ATP route): step 1/1.</text>
</comment>
<dbReference type="InterPro" id="IPR015864">
    <property type="entry name" value="FAD_synthase"/>
</dbReference>
<comment type="similarity">
    <text evidence="15">Belongs to the ribF family.</text>
</comment>
<dbReference type="InterPro" id="IPR023465">
    <property type="entry name" value="Riboflavin_kinase_dom_sf"/>
</dbReference>
<keyword evidence="4 15" id="KW-0285">Flavoprotein</keyword>
<evidence type="ECO:0000256" key="4">
    <source>
        <dbReference type="ARBA" id="ARBA00022630"/>
    </source>
</evidence>
<evidence type="ECO:0000256" key="5">
    <source>
        <dbReference type="ARBA" id="ARBA00022643"/>
    </source>
</evidence>
<evidence type="ECO:0000256" key="2">
    <source>
        <dbReference type="ARBA" id="ARBA00004726"/>
    </source>
</evidence>
<name>A0A4R6RCP7_9HYPH</name>
<comment type="catalytic activity">
    <reaction evidence="13 15">
        <text>riboflavin + ATP = FMN + ADP + H(+)</text>
        <dbReference type="Rhea" id="RHEA:14357"/>
        <dbReference type="ChEBI" id="CHEBI:15378"/>
        <dbReference type="ChEBI" id="CHEBI:30616"/>
        <dbReference type="ChEBI" id="CHEBI:57986"/>
        <dbReference type="ChEBI" id="CHEBI:58210"/>
        <dbReference type="ChEBI" id="CHEBI:456216"/>
        <dbReference type="EC" id="2.7.1.26"/>
    </reaction>
</comment>
<dbReference type="OrthoDB" id="9803667at2"/>
<dbReference type="GO" id="GO:0006747">
    <property type="term" value="P:FAD biosynthetic process"/>
    <property type="evidence" value="ECO:0007669"/>
    <property type="project" value="UniProtKB-UniRule"/>
</dbReference>
<dbReference type="EC" id="2.7.1.26" evidence="15"/>
<accession>A0A4R6RCP7</accession>
<keyword evidence="8 15" id="KW-0547">Nucleotide-binding</keyword>
<evidence type="ECO:0000256" key="1">
    <source>
        <dbReference type="ARBA" id="ARBA00002121"/>
    </source>
</evidence>
<dbReference type="EMBL" id="SNXY01000009">
    <property type="protein sequence ID" value="TDP83456.1"/>
    <property type="molecule type" value="Genomic_DNA"/>
</dbReference>
<sequence>MPGSSFLVHDLALADGAAGLPSVLSGAVVAIGNFDGVHRGHQAVLEAARAEADRRGAPAVVLTFEPHPRDVFKPDEKVFRLTPPHVKARIAEALGFDGLVTLGFDRALAAVPAEDFVADVLVRRLAIVGVAVGWNFHFGARRGGTPDRLAELGALEGFAVEIVQPFADEGGTAVSSSRIRGLIADGAVGEAAGLLGYRWFFEGTVVDGDKRGRTIGYPTANVRLPAETRLAHGIYAVLIEIDGETRHGVASFGRRPTFDNGAPVFETYVFDFAGDLYGRTVAVTPVSYLRPEMRFDGVAALVAQMDLDAAEARTLLAALTPLTPLDRALHFA</sequence>
<dbReference type="Proteomes" id="UP000294547">
    <property type="component" value="Unassembled WGS sequence"/>
</dbReference>
<evidence type="ECO:0000256" key="13">
    <source>
        <dbReference type="ARBA" id="ARBA00047880"/>
    </source>
</evidence>
<evidence type="ECO:0000313" key="18">
    <source>
        <dbReference type="Proteomes" id="UP000294547"/>
    </source>
</evidence>
<dbReference type="PANTHER" id="PTHR22749:SF6">
    <property type="entry name" value="RIBOFLAVIN KINASE"/>
    <property type="match status" value="1"/>
</dbReference>
<comment type="pathway">
    <text evidence="2 15">Cofactor biosynthesis; FAD biosynthesis; FAD from FMN: step 1/1.</text>
</comment>
<keyword evidence="12" id="KW-0511">Multifunctional enzyme</keyword>
<organism evidence="17 18">
    <name type="scientific">Oharaeibacter diazotrophicus</name>
    <dbReference type="NCBI Taxonomy" id="1920512"/>
    <lineage>
        <taxon>Bacteria</taxon>
        <taxon>Pseudomonadati</taxon>
        <taxon>Pseudomonadota</taxon>
        <taxon>Alphaproteobacteria</taxon>
        <taxon>Hyphomicrobiales</taxon>
        <taxon>Pleomorphomonadaceae</taxon>
        <taxon>Oharaeibacter</taxon>
    </lineage>
</organism>
<dbReference type="GO" id="GO:0003919">
    <property type="term" value="F:FMN adenylyltransferase activity"/>
    <property type="evidence" value="ECO:0007669"/>
    <property type="project" value="UniProtKB-UniRule"/>
</dbReference>
<dbReference type="UniPathway" id="UPA00276">
    <property type="reaction ID" value="UER00406"/>
</dbReference>
<keyword evidence="9 15" id="KW-0418">Kinase</keyword>
<keyword evidence="6 15" id="KW-0808">Transferase</keyword>
<comment type="caution">
    <text evidence="17">The sequence shown here is derived from an EMBL/GenBank/DDBJ whole genome shotgun (WGS) entry which is preliminary data.</text>
</comment>
<dbReference type="Gene3D" id="3.40.50.620">
    <property type="entry name" value="HUPs"/>
    <property type="match status" value="1"/>
</dbReference>
<evidence type="ECO:0000256" key="3">
    <source>
        <dbReference type="ARBA" id="ARBA00005201"/>
    </source>
</evidence>
<protein>
    <recommendedName>
        <fullName evidence="15">Riboflavin biosynthesis protein</fullName>
    </recommendedName>
    <domain>
        <recommendedName>
            <fullName evidence="15">Riboflavin kinase</fullName>
            <ecNumber evidence="15">2.7.1.26</ecNumber>
        </recommendedName>
        <alternativeName>
            <fullName evidence="15">Flavokinase</fullName>
        </alternativeName>
    </domain>
    <domain>
        <recommendedName>
            <fullName evidence="15">FMN adenylyltransferase</fullName>
            <ecNumber evidence="15">2.7.7.2</ecNumber>
        </recommendedName>
        <alternativeName>
            <fullName evidence="15">FAD pyrophosphorylase</fullName>
        </alternativeName>
        <alternativeName>
            <fullName evidence="15">FAD synthase</fullName>
        </alternativeName>
    </domain>
</protein>
<dbReference type="FunFam" id="3.40.50.620:FF:000021">
    <property type="entry name" value="Riboflavin biosynthesis protein"/>
    <property type="match status" value="1"/>
</dbReference>
<dbReference type="NCBIfam" id="TIGR00083">
    <property type="entry name" value="ribF"/>
    <property type="match status" value="1"/>
</dbReference>
<evidence type="ECO:0000256" key="15">
    <source>
        <dbReference type="PIRNR" id="PIRNR004491"/>
    </source>
</evidence>
<evidence type="ECO:0000256" key="12">
    <source>
        <dbReference type="ARBA" id="ARBA00023268"/>
    </source>
</evidence>
<dbReference type="InterPro" id="IPR015865">
    <property type="entry name" value="Riboflavin_kinase_bac/euk"/>
</dbReference>
<dbReference type="InterPro" id="IPR014729">
    <property type="entry name" value="Rossmann-like_a/b/a_fold"/>
</dbReference>
<dbReference type="Pfam" id="PF01687">
    <property type="entry name" value="Flavokinase"/>
    <property type="match status" value="1"/>
</dbReference>
<evidence type="ECO:0000256" key="8">
    <source>
        <dbReference type="ARBA" id="ARBA00022741"/>
    </source>
</evidence>
<proteinExistence type="inferred from homology"/>
<evidence type="ECO:0000256" key="9">
    <source>
        <dbReference type="ARBA" id="ARBA00022777"/>
    </source>
</evidence>
<dbReference type="InterPro" id="IPR023468">
    <property type="entry name" value="Riboflavin_kinase"/>
</dbReference>
<evidence type="ECO:0000256" key="11">
    <source>
        <dbReference type="ARBA" id="ARBA00022840"/>
    </source>
</evidence>
<dbReference type="PANTHER" id="PTHR22749">
    <property type="entry name" value="RIBOFLAVIN KINASE/FMN ADENYLYLTRANSFERASE"/>
    <property type="match status" value="1"/>
</dbReference>
<evidence type="ECO:0000256" key="10">
    <source>
        <dbReference type="ARBA" id="ARBA00022827"/>
    </source>
</evidence>
<dbReference type="GO" id="GO:0005524">
    <property type="term" value="F:ATP binding"/>
    <property type="evidence" value="ECO:0007669"/>
    <property type="project" value="UniProtKB-UniRule"/>
</dbReference>
<dbReference type="SUPFAM" id="SSF52374">
    <property type="entry name" value="Nucleotidylyl transferase"/>
    <property type="match status" value="1"/>
</dbReference>
<dbReference type="GO" id="GO:0009231">
    <property type="term" value="P:riboflavin biosynthetic process"/>
    <property type="evidence" value="ECO:0007669"/>
    <property type="project" value="InterPro"/>
</dbReference>
<dbReference type="Gene3D" id="2.40.30.30">
    <property type="entry name" value="Riboflavin kinase-like"/>
    <property type="match status" value="1"/>
</dbReference>
<dbReference type="RefSeq" id="WP_126538412.1">
    <property type="nucleotide sequence ID" value="NZ_BSPM01000009.1"/>
</dbReference>
<dbReference type="GO" id="GO:0008531">
    <property type="term" value="F:riboflavin kinase activity"/>
    <property type="evidence" value="ECO:0007669"/>
    <property type="project" value="UniProtKB-UniRule"/>
</dbReference>
<dbReference type="EC" id="2.7.7.2" evidence="15"/>
<dbReference type="GO" id="GO:0009398">
    <property type="term" value="P:FMN biosynthetic process"/>
    <property type="evidence" value="ECO:0007669"/>
    <property type="project" value="UniProtKB-UniRule"/>
</dbReference>
<feature type="domain" description="Riboflavin kinase" evidence="16">
    <location>
        <begin position="194"/>
        <end position="317"/>
    </location>
</feature>
<dbReference type="InterPro" id="IPR002606">
    <property type="entry name" value="Riboflavin_kinase_bac"/>
</dbReference>
<keyword evidence="5 15" id="KW-0288">FMN</keyword>
<dbReference type="SUPFAM" id="SSF82114">
    <property type="entry name" value="Riboflavin kinase-like"/>
    <property type="match status" value="1"/>
</dbReference>
<keyword evidence="18" id="KW-1185">Reference proteome</keyword>